<keyword evidence="2" id="KW-0805">Transcription regulation</keyword>
<evidence type="ECO:0000313" key="7">
    <source>
        <dbReference type="Proteomes" id="UP000236743"/>
    </source>
</evidence>
<dbReference type="PANTHER" id="PTHR30427:SF1">
    <property type="entry name" value="TRANSCRIPTIONAL ACTIVATOR PROTEIN LYSR"/>
    <property type="match status" value="1"/>
</dbReference>
<accession>A0A1H6BS32</accession>
<dbReference type="InterPro" id="IPR036390">
    <property type="entry name" value="WH_DNA-bd_sf"/>
</dbReference>
<organism evidence="6 7">
    <name type="scientific">Bosea lathyri</name>
    <dbReference type="NCBI Taxonomy" id="1036778"/>
    <lineage>
        <taxon>Bacteria</taxon>
        <taxon>Pseudomonadati</taxon>
        <taxon>Pseudomonadota</taxon>
        <taxon>Alphaproteobacteria</taxon>
        <taxon>Hyphomicrobiales</taxon>
        <taxon>Boseaceae</taxon>
        <taxon>Bosea</taxon>
    </lineage>
</organism>
<feature type="domain" description="HTH lysR-type" evidence="5">
    <location>
        <begin position="5"/>
        <end position="62"/>
    </location>
</feature>
<evidence type="ECO:0000256" key="3">
    <source>
        <dbReference type="ARBA" id="ARBA00023125"/>
    </source>
</evidence>
<dbReference type="Pfam" id="PF00126">
    <property type="entry name" value="HTH_1"/>
    <property type="match status" value="1"/>
</dbReference>
<evidence type="ECO:0000256" key="1">
    <source>
        <dbReference type="ARBA" id="ARBA00009437"/>
    </source>
</evidence>
<keyword evidence="7" id="KW-1185">Reference proteome</keyword>
<dbReference type="Proteomes" id="UP000236743">
    <property type="component" value="Unassembled WGS sequence"/>
</dbReference>
<dbReference type="PANTHER" id="PTHR30427">
    <property type="entry name" value="TRANSCRIPTIONAL ACTIVATOR PROTEIN LYSR"/>
    <property type="match status" value="1"/>
</dbReference>
<evidence type="ECO:0000256" key="2">
    <source>
        <dbReference type="ARBA" id="ARBA00023015"/>
    </source>
</evidence>
<gene>
    <name evidence="6" type="ORF">SAMN04488115_1082</name>
</gene>
<dbReference type="GO" id="GO:0010628">
    <property type="term" value="P:positive regulation of gene expression"/>
    <property type="evidence" value="ECO:0007669"/>
    <property type="project" value="TreeGrafter"/>
</dbReference>
<dbReference type="PROSITE" id="PS50931">
    <property type="entry name" value="HTH_LYSR"/>
    <property type="match status" value="1"/>
</dbReference>
<dbReference type="SUPFAM" id="SSF46785">
    <property type="entry name" value="Winged helix' DNA-binding domain"/>
    <property type="match status" value="1"/>
</dbReference>
<dbReference type="EMBL" id="FNUY01000008">
    <property type="protein sequence ID" value="SEG63442.1"/>
    <property type="molecule type" value="Genomic_DNA"/>
</dbReference>
<reference evidence="6 7" key="1">
    <citation type="submission" date="2016-10" db="EMBL/GenBank/DDBJ databases">
        <authorList>
            <person name="de Groot N.N."/>
        </authorList>
    </citation>
    <scope>NUCLEOTIDE SEQUENCE [LARGE SCALE GENOMIC DNA]</scope>
    <source>
        <strain evidence="6 7">DSM 26656</strain>
    </source>
</reference>
<dbReference type="Gene3D" id="1.10.10.10">
    <property type="entry name" value="Winged helix-like DNA-binding domain superfamily/Winged helix DNA-binding domain"/>
    <property type="match status" value="1"/>
</dbReference>
<dbReference type="OrthoDB" id="8479870at2"/>
<proteinExistence type="inferred from homology"/>
<dbReference type="Pfam" id="PF03466">
    <property type="entry name" value="LysR_substrate"/>
    <property type="match status" value="1"/>
</dbReference>
<protein>
    <submittedName>
        <fullName evidence="6">DNA-binding transcriptional regulator, LysR family</fullName>
    </submittedName>
</protein>
<dbReference type="InterPro" id="IPR000847">
    <property type="entry name" value="LysR_HTH_N"/>
</dbReference>
<dbReference type="SUPFAM" id="SSF53850">
    <property type="entry name" value="Periplasmic binding protein-like II"/>
    <property type="match status" value="1"/>
</dbReference>
<keyword evidence="4" id="KW-0804">Transcription</keyword>
<dbReference type="AlphaFoldDB" id="A0A1H6BS32"/>
<evidence type="ECO:0000256" key="4">
    <source>
        <dbReference type="ARBA" id="ARBA00023163"/>
    </source>
</evidence>
<evidence type="ECO:0000313" key="6">
    <source>
        <dbReference type="EMBL" id="SEG63442.1"/>
    </source>
</evidence>
<dbReference type="RefSeq" id="WP_103873976.1">
    <property type="nucleotide sequence ID" value="NZ_FNUY01000008.1"/>
</dbReference>
<dbReference type="Gene3D" id="3.40.190.290">
    <property type="match status" value="1"/>
</dbReference>
<comment type="similarity">
    <text evidence="1">Belongs to the LysR transcriptional regulatory family.</text>
</comment>
<sequence>MGRHLNSRQIEAFRAVMLTGTTTGAAQILNTTQPAVSRTLAQLQAATGIKLFEINRGRLTPTPEAKELFDSVQRHFLGLEKIEQTVTALRQSGTGLLRVACTPVLGISVIPAAAQRFKNDFPSVRVSLHTIETHQMQDGLLSGMYDMAVSTSRLNSTGLDPQLIHQSHAVCVMGKSHALATKARIDVDDLSEFPLLAHHQDDTLQRRLDSLLEKKGIRPPSIIETNYSATICMLAASNLGVGVISPYAATVFANVVHIAQFHPRISIQTEMTFPPNIAQSKLTIAFAGHLRDAFTQLG</sequence>
<dbReference type="GO" id="GO:0003700">
    <property type="term" value="F:DNA-binding transcription factor activity"/>
    <property type="evidence" value="ECO:0007669"/>
    <property type="project" value="InterPro"/>
</dbReference>
<keyword evidence="3 6" id="KW-0238">DNA-binding</keyword>
<dbReference type="InterPro" id="IPR036388">
    <property type="entry name" value="WH-like_DNA-bd_sf"/>
</dbReference>
<dbReference type="GO" id="GO:0043565">
    <property type="term" value="F:sequence-specific DNA binding"/>
    <property type="evidence" value="ECO:0007669"/>
    <property type="project" value="TreeGrafter"/>
</dbReference>
<dbReference type="InterPro" id="IPR005119">
    <property type="entry name" value="LysR_subst-bd"/>
</dbReference>
<evidence type="ECO:0000259" key="5">
    <source>
        <dbReference type="PROSITE" id="PS50931"/>
    </source>
</evidence>
<name>A0A1H6BS32_9HYPH</name>